<evidence type="ECO:0000256" key="1">
    <source>
        <dbReference type="ARBA" id="ARBA00004371"/>
    </source>
</evidence>
<feature type="signal peptide" evidence="11">
    <location>
        <begin position="1"/>
        <end position="27"/>
    </location>
</feature>
<accession>A0A7F5RNW4</accession>
<dbReference type="PROSITE" id="PS00512">
    <property type="entry name" value="ALPHA_GALACTOSIDASE"/>
    <property type="match status" value="1"/>
</dbReference>
<evidence type="ECO:0000256" key="4">
    <source>
        <dbReference type="ARBA" id="ARBA00022801"/>
    </source>
</evidence>
<evidence type="ECO:0000256" key="7">
    <source>
        <dbReference type="ARBA" id="ARBA00023180"/>
    </source>
</evidence>
<keyword evidence="4 10" id="KW-0378">Hydrolase</keyword>
<dbReference type="InParanoid" id="A0A7F5RNW4"/>
<dbReference type="InterPro" id="IPR000111">
    <property type="entry name" value="Glyco_hydro_27/36_CS"/>
</dbReference>
<keyword evidence="11" id="KW-0732">Signal</keyword>
<dbReference type="SUPFAM" id="SSF51011">
    <property type="entry name" value="Glycosyl hydrolase domain"/>
    <property type="match status" value="1"/>
</dbReference>
<dbReference type="Gene3D" id="3.20.20.70">
    <property type="entry name" value="Aldolase class I"/>
    <property type="match status" value="1"/>
</dbReference>
<evidence type="ECO:0000313" key="14">
    <source>
        <dbReference type="RefSeq" id="XP_025837626.1"/>
    </source>
</evidence>
<protein>
    <recommendedName>
        <fullName evidence="10">Alpha-galactosidase</fullName>
        <ecNumber evidence="10">3.2.1.-</ecNumber>
    </recommendedName>
</protein>
<comment type="subcellular location">
    <subcellularLocation>
        <location evidence="1">Lysosome</location>
    </subcellularLocation>
</comment>
<dbReference type="GO" id="GO:0019377">
    <property type="term" value="P:glycolipid catabolic process"/>
    <property type="evidence" value="ECO:0007669"/>
    <property type="project" value="UniProtKB-ARBA"/>
</dbReference>
<dbReference type="AlphaFoldDB" id="A0A7F5RNW4"/>
<evidence type="ECO:0000256" key="8">
    <source>
        <dbReference type="ARBA" id="ARBA00023228"/>
    </source>
</evidence>
<feature type="chain" id="PRO_5029010525" description="Alpha-galactosidase" evidence="11">
    <location>
        <begin position="28"/>
        <end position="445"/>
    </location>
</feature>
<dbReference type="GeneID" id="108735340"/>
<keyword evidence="9 10" id="KW-0326">Glycosidase</keyword>
<evidence type="ECO:0000259" key="12">
    <source>
        <dbReference type="Pfam" id="PF17450"/>
    </source>
</evidence>
<evidence type="ECO:0000313" key="13">
    <source>
        <dbReference type="Proteomes" id="UP000192223"/>
    </source>
</evidence>
<dbReference type="PANTHER" id="PTHR11452">
    <property type="entry name" value="ALPHA-GALACTOSIDASE/ALPHA-N-ACETYLGALACTOSAMINIDASE"/>
    <property type="match status" value="1"/>
</dbReference>
<dbReference type="CDD" id="cd14792">
    <property type="entry name" value="GH27"/>
    <property type="match status" value="1"/>
</dbReference>
<dbReference type="EC" id="3.2.1.-" evidence="10"/>
<dbReference type="OrthoDB" id="5795902at2759"/>
<comment type="subunit">
    <text evidence="3 10">Homodimer.</text>
</comment>
<organism evidence="13 14">
    <name type="scientific">Agrilus planipennis</name>
    <name type="common">Emerald ash borer</name>
    <name type="synonym">Agrilus marcopoli</name>
    <dbReference type="NCBI Taxonomy" id="224129"/>
    <lineage>
        <taxon>Eukaryota</taxon>
        <taxon>Metazoa</taxon>
        <taxon>Ecdysozoa</taxon>
        <taxon>Arthropoda</taxon>
        <taxon>Hexapoda</taxon>
        <taxon>Insecta</taxon>
        <taxon>Pterygota</taxon>
        <taxon>Neoptera</taxon>
        <taxon>Endopterygota</taxon>
        <taxon>Coleoptera</taxon>
        <taxon>Polyphaga</taxon>
        <taxon>Elateriformia</taxon>
        <taxon>Buprestoidea</taxon>
        <taxon>Buprestidae</taxon>
        <taxon>Agrilinae</taxon>
        <taxon>Agrilus</taxon>
    </lineage>
</organism>
<dbReference type="PRINTS" id="PR00740">
    <property type="entry name" value="GLHYDRLASE27"/>
</dbReference>
<dbReference type="GO" id="GO:0005764">
    <property type="term" value="C:lysosome"/>
    <property type="evidence" value="ECO:0007669"/>
    <property type="project" value="UniProtKB-SubCell"/>
</dbReference>
<dbReference type="PANTHER" id="PTHR11452:SF83">
    <property type="entry name" value="ALPHA-GALACTOSIDASE"/>
    <property type="match status" value="1"/>
</dbReference>
<dbReference type="Gene3D" id="2.60.40.1180">
    <property type="entry name" value="Golgi alpha-mannosidase II"/>
    <property type="match status" value="1"/>
</dbReference>
<dbReference type="RefSeq" id="XP_025837626.1">
    <property type="nucleotide sequence ID" value="XM_025981841.1"/>
</dbReference>
<dbReference type="InterPro" id="IPR002241">
    <property type="entry name" value="Glyco_hydro_27"/>
</dbReference>
<dbReference type="FunFam" id="3.20.20.70:FF:000070">
    <property type="entry name" value="Alpha-galactosidase"/>
    <property type="match status" value="1"/>
</dbReference>
<gene>
    <name evidence="14" type="primary">LOC108735340</name>
</gene>
<evidence type="ECO:0000256" key="3">
    <source>
        <dbReference type="ARBA" id="ARBA00011738"/>
    </source>
</evidence>
<sequence length="445" mass="51184">MDRAMQSYFKWSDWIIGFLCLLRFCDSLNNGLALTPPMGWMSWQRYRCNVDCYNYPNDCLSEMLIKRIADLMVSEGYKDAGYEYLIIDDCWLNKTRGRNGELLEDAERFPSGMKNLSNYIHGKGLKFGIYQDFGNFTCAGYPGLFGHLEQDAQTFADWDVDYIKVDTCYSYDNLEELEDGYSNFGQMLNKTGRQMVYSCSWPAYFELSSNKKPNYDILKQVCNLWRNYGDIEDDWSDVLDILDWFAANQERFASYAGPGQWNDPDMLLLGNYGLSYEQSKSQMVLWAILAAPLLMSADLAEIRPEIKDILQNKDIIEINQDALGIQGTLILTKVNINVWMKPIQPVVDDSQSYAVAFLGRMKGGYPYRLVISLNELQINSSESYMVTNILDPYKEGNVVLSKDEFVSVTVKPSGVVLLKFVPVEENKNLLYSKRIDEDFLIPDFQ</sequence>
<dbReference type="Pfam" id="PF16499">
    <property type="entry name" value="Melibiase_2"/>
    <property type="match status" value="1"/>
</dbReference>
<keyword evidence="6 10" id="KW-1015">Disulfide bond</keyword>
<keyword evidence="8" id="KW-0458">Lysosome</keyword>
<dbReference type="GO" id="GO:0009311">
    <property type="term" value="P:oligosaccharide metabolic process"/>
    <property type="evidence" value="ECO:0007669"/>
    <property type="project" value="TreeGrafter"/>
</dbReference>
<evidence type="ECO:0000256" key="6">
    <source>
        <dbReference type="ARBA" id="ARBA00023157"/>
    </source>
</evidence>
<dbReference type="Pfam" id="PF17450">
    <property type="entry name" value="Melibiase_2_C"/>
    <property type="match status" value="1"/>
</dbReference>
<proteinExistence type="inferred from homology"/>
<keyword evidence="13" id="KW-1185">Reference proteome</keyword>
<dbReference type="GO" id="GO:0004557">
    <property type="term" value="F:alpha-galactosidase activity"/>
    <property type="evidence" value="ECO:0007669"/>
    <property type="project" value="TreeGrafter"/>
</dbReference>
<dbReference type="GO" id="GO:0016020">
    <property type="term" value="C:membrane"/>
    <property type="evidence" value="ECO:0007669"/>
    <property type="project" value="GOC"/>
</dbReference>
<evidence type="ECO:0000256" key="2">
    <source>
        <dbReference type="ARBA" id="ARBA00009743"/>
    </source>
</evidence>
<evidence type="ECO:0000256" key="11">
    <source>
        <dbReference type="SAM" id="SignalP"/>
    </source>
</evidence>
<dbReference type="InterPro" id="IPR017853">
    <property type="entry name" value="GH"/>
</dbReference>
<dbReference type="InterPro" id="IPR013780">
    <property type="entry name" value="Glyco_hydro_b"/>
</dbReference>
<name>A0A7F5RNW4_AGRPL</name>
<evidence type="ECO:0000256" key="10">
    <source>
        <dbReference type="RuleBase" id="RU361168"/>
    </source>
</evidence>
<dbReference type="Proteomes" id="UP000192223">
    <property type="component" value="Unplaced"/>
</dbReference>
<keyword evidence="7" id="KW-0325">Glycoprotein</keyword>
<reference evidence="14" key="1">
    <citation type="submission" date="2025-08" db="UniProtKB">
        <authorList>
            <consortium name="RefSeq"/>
        </authorList>
    </citation>
    <scope>IDENTIFICATION</scope>
    <source>
        <tissue evidence="14">Entire body</tissue>
    </source>
</reference>
<dbReference type="InterPro" id="IPR035373">
    <property type="entry name" value="Melibiase/NAGA_C"/>
</dbReference>
<evidence type="ECO:0000256" key="5">
    <source>
        <dbReference type="ARBA" id="ARBA00023098"/>
    </source>
</evidence>
<evidence type="ECO:0000256" key="9">
    <source>
        <dbReference type="ARBA" id="ARBA00023295"/>
    </source>
</evidence>
<dbReference type="InterPro" id="IPR013785">
    <property type="entry name" value="Aldolase_TIM"/>
</dbReference>
<dbReference type="SUPFAM" id="SSF51445">
    <property type="entry name" value="(Trans)glycosidases"/>
    <property type="match status" value="1"/>
</dbReference>
<keyword evidence="5" id="KW-0443">Lipid metabolism</keyword>
<feature type="domain" description="Alpha galactosidase A C-terminal" evidence="12">
    <location>
        <begin position="324"/>
        <end position="414"/>
    </location>
</feature>
<dbReference type="GO" id="GO:0016139">
    <property type="term" value="P:glycoside catabolic process"/>
    <property type="evidence" value="ECO:0007669"/>
    <property type="project" value="TreeGrafter"/>
</dbReference>
<comment type="similarity">
    <text evidence="2 10">Belongs to the glycosyl hydrolase 27 family.</text>
</comment>